<evidence type="ECO:0000256" key="1">
    <source>
        <dbReference type="ARBA" id="ARBA00001633"/>
    </source>
</evidence>
<dbReference type="InterPro" id="IPR013798">
    <property type="entry name" value="Indole-3-glycerol_P_synth_dom"/>
</dbReference>
<dbReference type="CDD" id="cd00331">
    <property type="entry name" value="IGPS"/>
    <property type="match status" value="1"/>
</dbReference>
<feature type="domain" description="Indole-3-glycerol phosphate synthase" evidence="9">
    <location>
        <begin position="9"/>
        <end position="262"/>
    </location>
</feature>
<evidence type="ECO:0000313" key="10">
    <source>
        <dbReference type="EMBL" id="MCL6271821.1"/>
    </source>
</evidence>
<sequence length="269" mass="29946">MTPDTPTILKKIIKRKWEEIAERSEQVSVEKLFERASEAEACRGFADALVSRVSQNKAAIIAEIKKASPSKGVIRENFRPADIARSYEKAGAACLSVLTDWDFFQGHEDYLVQAREACSLPVIRKDFIVSSYQVYEARAIGADCILLIAAALSDESMAELNSLAQKLGMDVLIEVHNAEELERTLVLENRLLGINNRNLHTFDVSLETTSSMLKSIPSDRLVVTESGIHHKTDITAMFEQGVEAFLVGEAFMRAPDPGAELMKLFVDWL</sequence>
<organism evidence="10 11">
    <name type="scientific">Parendozoicomonas callyspongiae</name>
    <dbReference type="NCBI Taxonomy" id="2942213"/>
    <lineage>
        <taxon>Bacteria</taxon>
        <taxon>Pseudomonadati</taxon>
        <taxon>Pseudomonadota</taxon>
        <taxon>Gammaproteobacteria</taxon>
        <taxon>Oceanospirillales</taxon>
        <taxon>Endozoicomonadaceae</taxon>
        <taxon>Parendozoicomonas</taxon>
    </lineage>
</organism>
<keyword evidence="6 8" id="KW-0057">Aromatic amino acid biosynthesis</keyword>
<keyword evidence="4 8" id="KW-0210">Decarboxylase</keyword>
<gene>
    <name evidence="8 10" type="primary">trpC</name>
    <name evidence="10" type="ORF">M3P05_18025</name>
</gene>
<dbReference type="NCBIfam" id="NF001370">
    <property type="entry name" value="PRK00278.1-2"/>
    <property type="match status" value="1"/>
</dbReference>
<dbReference type="NCBIfam" id="NF001373">
    <property type="entry name" value="PRK00278.1-6"/>
    <property type="match status" value="1"/>
</dbReference>
<dbReference type="Pfam" id="PF00218">
    <property type="entry name" value="IGPS"/>
    <property type="match status" value="1"/>
</dbReference>
<comment type="caution">
    <text evidence="10">The sequence shown here is derived from an EMBL/GenBank/DDBJ whole genome shotgun (WGS) entry which is preliminary data.</text>
</comment>
<dbReference type="EMBL" id="JAMFLX010000033">
    <property type="protein sequence ID" value="MCL6271821.1"/>
    <property type="molecule type" value="Genomic_DNA"/>
</dbReference>
<evidence type="ECO:0000256" key="5">
    <source>
        <dbReference type="ARBA" id="ARBA00022822"/>
    </source>
</evidence>
<dbReference type="PROSITE" id="PS00614">
    <property type="entry name" value="IGPS"/>
    <property type="match status" value="1"/>
</dbReference>
<evidence type="ECO:0000259" key="9">
    <source>
        <dbReference type="Pfam" id="PF00218"/>
    </source>
</evidence>
<dbReference type="InterPro" id="IPR045186">
    <property type="entry name" value="Indole-3-glycerol_P_synth"/>
</dbReference>
<evidence type="ECO:0000256" key="7">
    <source>
        <dbReference type="ARBA" id="ARBA00023239"/>
    </source>
</evidence>
<evidence type="ECO:0000256" key="4">
    <source>
        <dbReference type="ARBA" id="ARBA00022793"/>
    </source>
</evidence>
<evidence type="ECO:0000256" key="8">
    <source>
        <dbReference type="HAMAP-Rule" id="MF_00134"/>
    </source>
</evidence>
<protein>
    <recommendedName>
        <fullName evidence="8">Indole-3-glycerol phosphate synthase</fullName>
        <shortName evidence="8">IGPS</shortName>
        <ecNumber evidence="8">4.1.1.48</ecNumber>
    </recommendedName>
</protein>
<dbReference type="Gene3D" id="3.20.20.70">
    <property type="entry name" value="Aldolase class I"/>
    <property type="match status" value="1"/>
</dbReference>
<evidence type="ECO:0000313" key="11">
    <source>
        <dbReference type="Proteomes" id="UP001203338"/>
    </source>
</evidence>
<dbReference type="RefSeq" id="WP_249701477.1">
    <property type="nucleotide sequence ID" value="NZ_JAMFLX010000033.1"/>
</dbReference>
<name>A0ABT0PKM7_9GAMM</name>
<evidence type="ECO:0000256" key="6">
    <source>
        <dbReference type="ARBA" id="ARBA00023141"/>
    </source>
</evidence>
<reference evidence="10 11" key="1">
    <citation type="submission" date="2022-05" db="EMBL/GenBank/DDBJ databases">
        <authorList>
            <person name="Park J.-S."/>
        </authorList>
    </citation>
    <scope>NUCLEOTIDE SEQUENCE [LARGE SCALE GENOMIC DNA]</scope>
    <source>
        <strain evidence="10 11">2012CJ34-2</strain>
    </source>
</reference>
<dbReference type="PANTHER" id="PTHR22854">
    <property type="entry name" value="TRYPTOPHAN BIOSYNTHESIS PROTEIN"/>
    <property type="match status" value="1"/>
</dbReference>
<dbReference type="SUPFAM" id="SSF51366">
    <property type="entry name" value="Ribulose-phoshate binding barrel"/>
    <property type="match status" value="1"/>
</dbReference>
<accession>A0ABT0PKM7</accession>
<dbReference type="InterPro" id="IPR001468">
    <property type="entry name" value="Indole-3-GlycerolPSynthase_CS"/>
</dbReference>
<dbReference type="InterPro" id="IPR013785">
    <property type="entry name" value="Aldolase_TIM"/>
</dbReference>
<dbReference type="EC" id="4.1.1.48" evidence="8"/>
<comment type="pathway">
    <text evidence="2 8">Amino-acid biosynthesis; L-tryptophan biosynthesis; L-tryptophan from chorismate: step 4/5.</text>
</comment>
<keyword evidence="3 8" id="KW-0028">Amino-acid biosynthesis</keyword>
<keyword evidence="7 8" id="KW-0456">Lyase</keyword>
<comment type="catalytic activity">
    <reaction evidence="1 8">
        <text>1-(2-carboxyphenylamino)-1-deoxy-D-ribulose 5-phosphate + H(+) = (1S,2R)-1-C-(indol-3-yl)glycerol 3-phosphate + CO2 + H2O</text>
        <dbReference type="Rhea" id="RHEA:23476"/>
        <dbReference type="ChEBI" id="CHEBI:15377"/>
        <dbReference type="ChEBI" id="CHEBI:15378"/>
        <dbReference type="ChEBI" id="CHEBI:16526"/>
        <dbReference type="ChEBI" id="CHEBI:58613"/>
        <dbReference type="ChEBI" id="CHEBI:58866"/>
        <dbReference type="EC" id="4.1.1.48"/>
    </reaction>
</comment>
<dbReference type="GO" id="GO:0004425">
    <property type="term" value="F:indole-3-glycerol-phosphate synthase activity"/>
    <property type="evidence" value="ECO:0007669"/>
    <property type="project" value="UniProtKB-EC"/>
</dbReference>
<keyword evidence="5 8" id="KW-0822">Tryptophan biosynthesis</keyword>
<dbReference type="Proteomes" id="UP001203338">
    <property type="component" value="Unassembled WGS sequence"/>
</dbReference>
<comment type="similarity">
    <text evidence="8">Belongs to the TrpC family.</text>
</comment>
<dbReference type="HAMAP" id="MF_00134_B">
    <property type="entry name" value="IGPS_B"/>
    <property type="match status" value="1"/>
</dbReference>
<dbReference type="InterPro" id="IPR011060">
    <property type="entry name" value="RibuloseP-bd_barrel"/>
</dbReference>
<evidence type="ECO:0000256" key="2">
    <source>
        <dbReference type="ARBA" id="ARBA00004696"/>
    </source>
</evidence>
<dbReference type="NCBIfam" id="NF001377">
    <property type="entry name" value="PRK00278.2-4"/>
    <property type="match status" value="1"/>
</dbReference>
<keyword evidence="11" id="KW-1185">Reference proteome</keyword>
<evidence type="ECO:0000256" key="3">
    <source>
        <dbReference type="ARBA" id="ARBA00022605"/>
    </source>
</evidence>
<dbReference type="PANTHER" id="PTHR22854:SF2">
    <property type="entry name" value="INDOLE-3-GLYCEROL-PHOSPHATE SYNTHASE"/>
    <property type="match status" value="1"/>
</dbReference>
<proteinExistence type="inferred from homology"/>